<evidence type="ECO:0000256" key="13">
    <source>
        <dbReference type="SAM" id="MobiDB-lite"/>
    </source>
</evidence>
<feature type="active site" description="Proton acceptor" evidence="8">
    <location>
        <position position="317"/>
    </location>
</feature>
<keyword evidence="7 12" id="KW-0624">Polysaccharide degradation</keyword>
<sequence>MASPLPVRTVLLALVAGLLTLGGPVAGAGAGAGAGGGGGGGGRADAAAAGTTHQRGVDVRRTRGLFVDNKMPAAQQGPAYAAIAKKPQALWFSNEYYPTKKVQAVAREYVRRAALARKTPMLVVYSIPDRDCGQYSSGGLPGARAYKTWIAQLAKGIKGSKSMVILEPDAIPFYGHSECANSTGRLSLLRYATRTLARAGAWVYLDAGHSGWTPYDGRALLLKKAGIGYARGFSTNVSNFRRTGSEQAYAALLLRQLRKLNVRSVKYVIDTSRNGAADPVAGDVINPTWARLGARPRLVFKGALDGTLWVKHPGESDGPVNGGPSSGQWCDFLADRLQGDPESGSC</sequence>
<protein>
    <recommendedName>
        <fullName evidence="12">Glucanase</fullName>
        <ecNumber evidence="12">3.2.1.-</ecNumber>
    </recommendedName>
</protein>
<evidence type="ECO:0000256" key="2">
    <source>
        <dbReference type="ARBA" id="ARBA00022801"/>
    </source>
</evidence>
<evidence type="ECO:0000256" key="6">
    <source>
        <dbReference type="ARBA" id="ARBA00023295"/>
    </source>
</evidence>
<dbReference type="GO" id="GO:0030245">
    <property type="term" value="P:cellulose catabolic process"/>
    <property type="evidence" value="ECO:0007669"/>
    <property type="project" value="UniProtKB-KW"/>
</dbReference>
<keyword evidence="2 12" id="KW-0378">Hydrolase</keyword>
<feature type="binding site" evidence="9">
    <location>
        <position position="91"/>
    </location>
    <ligand>
        <name>substrate</name>
    </ligand>
</feature>
<feature type="signal peptide" evidence="12">
    <location>
        <begin position="1"/>
        <end position="28"/>
    </location>
</feature>
<feature type="active site" evidence="10">
    <location>
        <position position="131"/>
    </location>
</feature>
<feature type="active site" description="Proton donor" evidence="8 11">
    <location>
        <position position="169"/>
    </location>
</feature>
<dbReference type="InterPro" id="IPR016288">
    <property type="entry name" value="Beta_cellobiohydrolase"/>
</dbReference>
<evidence type="ECO:0000256" key="5">
    <source>
        <dbReference type="ARBA" id="ARBA00023277"/>
    </source>
</evidence>
<keyword evidence="4" id="KW-1015">Disulfide bond</keyword>
<keyword evidence="3 12" id="KW-0136">Cellulose degradation</keyword>
<dbReference type="Proteomes" id="UP000199004">
    <property type="component" value="Unassembled WGS sequence"/>
</dbReference>
<dbReference type="PANTHER" id="PTHR34876:SF4">
    <property type="entry name" value="1,4-BETA-D-GLUCAN CELLOBIOHYDROLASE C-RELATED"/>
    <property type="match status" value="1"/>
</dbReference>
<proteinExistence type="inferred from homology"/>
<dbReference type="SUPFAM" id="SSF51989">
    <property type="entry name" value="Glycosyl hydrolases family 6, cellulases"/>
    <property type="match status" value="1"/>
</dbReference>
<evidence type="ECO:0000313" key="14">
    <source>
        <dbReference type="EMBL" id="SDN74462.1"/>
    </source>
</evidence>
<evidence type="ECO:0000256" key="1">
    <source>
        <dbReference type="ARBA" id="ARBA00022729"/>
    </source>
</evidence>
<dbReference type="AlphaFoldDB" id="A0A1H0DWC8"/>
<evidence type="ECO:0000256" key="12">
    <source>
        <dbReference type="RuleBase" id="RU361186"/>
    </source>
</evidence>
<evidence type="ECO:0000256" key="11">
    <source>
        <dbReference type="PROSITE-ProRule" id="PRU10057"/>
    </source>
</evidence>
<feature type="binding site" evidence="9">
    <location>
        <position position="315"/>
    </location>
    <ligand>
        <name>substrate</name>
    </ligand>
</feature>
<feature type="compositionally biased region" description="Gly residues" evidence="13">
    <location>
        <begin position="32"/>
        <end position="43"/>
    </location>
</feature>
<evidence type="ECO:0000256" key="10">
    <source>
        <dbReference type="PROSITE-ProRule" id="PRU10056"/>
    </source>
</evidence>
<dbReference type="EMBL" id="FNIC01000004">
    <property type="protein sequence ID" value="SDN74462.1"/>
    <property type="molecule type" value="Genomic_DNA"/>
</dbReference>
<dbReference type="STRING" id="1005944.SAMN05192576_2688"/>
<evidence type="ECO:0000256" key="7">
    <source>
        <dbReference type="ARBA" id="ARBA00023326"/>
    </source>
</evidence>
<evidence type="ECO:0000256" key="9">
    <source>
        <dbReference type="PIRSR" id="PIRSR001100-2"/>
    </source>
</evidence>
<gene>
    <name evidence="14" type="ORF">SAMN05192576_2688</name>
</gene>
<dbReference type="PRINTS" id="PR00733">
    <property type="entry name" value="GLHYDRLASE6"/>
</dbReference>
<keyword evidence="5 12" id="KW-0119">Carbohydrate metabolism</keyword>
<evidence type="ECO:0000256" key="4">
    <source>
        <dbReference type="ARBA" id="ARBA00023157"/>
    </source>
</evidence>
<keyword evidence="6 12" id="KW-0326">Glycosidase</keyword>
<dbReference type="PANTHER" id="PTHR34876">
    <property type="match status" value="1"/>
</dbReference>
<evidence type="ECO:0000256" key="8">
    <source>
        <dbReference type="PIRSR" id="PIRSR001100-1"/>
    </source>
</evidence>
<dbReference type="PIRSF" id="PIRSF001100">
    <property type="entry name" value="Beta_cellobiohydrolase"/>
    <property type="match status" value="1"/>
</dbReference>
<dbReference type="PROSITE" id="PS00656">
    <property type="entry name" value="GLYCOSYL_HYDROL_F6_2"/>
    <property type="match status" value="1"/>
</dbReference>
<keyword evidence="15" id="KW-1185">Reference proteome</keyword>
<reference evidence="14 15" key="1">
    <citation type="submission" date="2016-10" db="EMBL/GenBank/DDBJ databases">
        <authorList>
            <person name="de Groot N.N."/>
        </authorList>
    </citation>
    <scope>NUCLEOTIDE SEQUENCE [LARGE SCALE GENOMIC DNA]</scope>
    <source>
        <strain evidence="14 15">CGMCC 1.11147</strain>
    </source>
</reference>
<evidence type="ECO:0000256" key="3">
    <source>
        <dbReference type="ARBA" id="ARBA00023001"/>
    </source>
</evidence>
<keyword evidence="1 12" id="KW-0732">Signal</keyword>
<organism evidence="14 15">
    <name type="scientific">Nocardioides szechwanensis</name>
    <dbReference type="NCBI Taxonomy" id="1005944"/>
    <lineage>
        <taxon>Bacteria</taxon>
        <taxon>Bacillati</taxon>
        <taxon>Actinomycetota</taxon>
        <taxon>Actinomycetes</taxon>
        <taxon>Propionibacteriales</taxon>
        <taxon>Nocardioidaceae</taxon>
        <taxon>Nocardioides</taxon>
    </lineage>
</organism>
<dbReference type="InterPro" id="IPR036434">
    <property type="entry name" value="Beta_cellobiohydrolase_sf"/>
</dbReference>
<feature type="binding site" evidence="9">
    <location>
        <position position="212"/>
    </location>
    <ligand>
        <name>substrate</name>
    </ligand>
</feature>
<accession>A0A1H0DWC8</accession>
<dbReference type="InterPro" id="IPR001524">
    <property type="entry name" value="Glyco_hydro_6_CS"/>
</dbReference>
<feature type="binding site" evidence="9">
    <location>
        <position position="209"/>
    </location>
    <ligand>
        <name>substrate</name>
    </ligand>
</feature>
<dbReference type="PROSITE" id="PS00655">
    <property type="entry name" value="GLYCOSYL_HYDROL_F6_1"/>
    <property type="match status" value="1"/>
</dbReference>
<feature type="binding site" evidence="9">
    <location>
        <position position="311"/>
    </location>
    <ligand>
        <name>substrate</name>
    </ligand>
</feature>
<comment type="similarity">
    <text evidence="12">Belongs to the glycosyl hydrolase family 6.</text>
</comment>
<dbReference type="Gene3D" id="3.20.20.40">
    <property type="entry name" value="1, 4-beta cellobiohydrolase"/>
    <property type="match status" value="1"/>
</dbReference>
<name>A0A1H0DWC8_9ACTN</name>
<dbReference type="GO" id="GO:0004553">
    <property type="term" value="F:hydrolase activity, hydrolyzing O-glycosyl compounds"/>
    <property type="evidence" value="ECO:0007669"/>
    <property type="project" value="InterPro"/>
</dbReference>
<dbReference type="Pfam" id="PF01341">
    <property type="entry name" value="Glyco_hydro_6"/>
    <property type="match status" value="1"/>
</dbReference>
<dbReference type="EC" id="3.2.1.-" evidence="12"/>
<feature type="chain" id="PRO_5011327698" description="Glucanase" evidence="12">
    <location>
        <begin position="29"/>
        <end position="346"/>
    </location>
</feature>
<evidence type="ECO:0000313" key="15">
    <source>
        <dbReference type="Proteomes" id="UP000199004"/>
    </source>
</evidence>
<feature type="region of interest" description="Disordered" evidence="13">
    <location>
        <begin position="32"/>
        <end position="57"/>
    </location>
</feature>
<dbReference type="RefSeq" id="WP_091025318.1">
    <property type="nucleotide sequence ID" value="NZ_BKAE01000013.1"/>
</dbReference>
<feature type="binding site" evidence="9">
    <location>
        <position position="239"/>
    </location>
    <ligand>
        <name>substrate</name>
    </ligand>
</feature>